<keyword evidence="5" id="KW-1185">Reference proteome</keyword>
<dbReference type="STRING" id="218672.SAMN04489759_102363"/>
<protein>
    <recommendedName>
        <fullName evidence="2">FAD assembly factor SdhE</fullName>
    </recommendedName>
</protein>
<dbReference type="Proteomes" id="UP000199399">
    <property type="component" value="Unassembled WGS sequence"/>
</dbReference>
<evidence type="ECO:0000256" key="3">
    <source>
        <dbReference type="ARBA" id="ARBA00023186"/>
    </source>
</evidence>
<evidence type="ECO:0000313" key="5">
    <source>
        <dbReference type="Proteomes" id="UP000199399"/>
    </source>
</evidence>
<evidence type="ECO:0000256" key="1">
    <source>
        <dbReference type="ARBA" id="ARBA00008571"/>
    </source>
</evidence>
<dbReference type="InterPro" id="IPR005631">
    <property type="entry name" value="SDH"/>
</dbReference>
<dbReference type="RefSeq" id="WP_093739803.1">
    <property type="nucleotide sequence ID" value="NZ_FNBP01000002.1"/>
</dbReference>
<dbReference type="PANTHER" id="PTHR12469">
    <property type="entry name" value="PROTEIN EMI5 HOMOLOG, MITOCHONDRIAL"/>
    <property type="match status" value="1"/>
</dbReference>
<gene>
    <name evidence="4" type="ORF">SAMN04489759_102363</name>
</gene>
<dbReference type="Gene3D" id="1.10.150.250">
    <property type="entry name" value="Flavinator of succinate dehydrogenase"/>
    <property type="match status" value="1"/>
</dbReference>
<dbReference type="GO" id="GO:0006099">
    <property type="term" value="P:tricarboxylic acid cycle"/>
    <property type="evidence" value="ECO:0007669"/>
    <property type="project" value="TreeGrafter"/>
</dbReference>
<dbReference type="EMBL" id="FNBP01000002">
    <property type="protein sequence ID" value="SDF51482.1"/>
    <property type="molecule type" value="Genomic_DNA"/>
</dbReference>
<evidence type="ECO:0000256" key="2">
    <source>
        <dbReference type="ARBA" id="ARBA00019418"/>
    </source>
</evidence>
<evidence type="ECO:0000313" key="4">
    <source>
        <dbReference type="EMBL" id="SDF51482.1"/>
    </source>
</evidence>
<dbReference type="OrthoDB" id="9807264at2"/>
<reference evidence="5" key="1">
    <citation type="submission" date="2016-10" db="EMBL/GenBank/DDBJ databases">
        <authorList>
            <person name="Varghese N."/>
            <person name="Submissions S."/>
        </authorList>
    </citation>
    <scope>NUCLEOTIDE SEQUENCE [LARGE SCALE GENOMIC DNA]</scope>
    <source>
        <strain evidence="5">DSM 16477</strain>
    </source>
</reference>
<organism evidence="4 5">
    <name type="scientific">Sulfitobacter delicatus</name>
    <dbReference type="NCBI Taxonomy" id="218672"/>
    <lineage>
        <taxon>Bacteria</taxon>
        <taxon>Pseudomonadati</taxon>
        <taxon>Pseudomonadota</taxon>
        <taxon>Alphaproteobacteria</taxon>
        <taxon>Rhodobacterales</taxon>
        <taxon>Roseobacteraceae</taxon>
        <taxon>Sulfitobacter</taxon>
    </lineage>
</organism>
<dbReference type="SUPFAM" id="SSF109910">
    <property type="entry name" value="YgfY-like"/>
    <property type="match status" value="1"/>
</dbReference>
<keyword evidence="3" id="KW-0143">Chaperone</keyword>
<comment type="similarity">
    <text evidence="1">Belongs to the SdhE FAD assembly factor family.</text>
</comment>
<dbReference type="AlphaFoldDB" id="A0A1G7LPM3"/>
<proteinExistence type="inferred from homology"/>
<name>A0A1G7LPM3_9RHOB</name>
<dbReference type="InterPro" id="IPR036714">
    <property type="entry name" value="SDH_sf"/>
</dbReference>
<sequence>MSEAPEHRLKRLQMRSMRRGIKEMDLILSAYAEARLPQMDDAGLTLYDQMLNENDHDLYLWVSGQAEAPEKYAGLVSDIRGHLTEARG</sequence>
<accession>A0A1G7LPM3</accession>
<dbReference type="Pfam" id="PF03937">
    <property type="entry name" value="Sdh5"/>
    <property type="match status" value="1"/>
</dbReference>
<dbReference type="PANTHER" id="PTHR12469:SF2">
    <property type="entry name" value="SUCCINATE DEHYDROGENASE ASSEMBLY FACTOR 2, MITOCHONDRIAL"/>
    <property type="match status" value="1"/>
</dbReference>